<evidence type="ECO:0000256" key="3">
    <source>
        <dbReference type="SAM" id="SignalP"/>
    </source>
</evidence>
<evidence type="ECO:0000256" key="2">
    <source>
        <dbReference type="SAM" id="Phobius"/>
    </source>
</evidence>
<evidence type="ECO:0000259" key="4">
    <source>
        <dbReference type="Pfam" id="PF10348"/>
    </source>
</evidence>
<dbReference type="PANTHER" id="PTHR31685">
    <property type="entry name" value="INTEGRAL MEMBRANE PROTEIN (AFU_ORTHOLOGUE AFUA_6G12730)-RELATED"/>
    <property type="match status" value="1"/>
</dbReference>
<evidence type="ECO:0008006" key="8">
    <source>
        <dbReference type="Google" id="ProtNLM"/>
    </source>
</evidence>
<dbReference type="KEGG" id="tve:TRV_04915"/>
<dbReference type="PANTHER" id="PTHR31685:SF2">
    <property type="entry name" value="PROTEIN YTP1"/>
    <property type="match status" value="1"/>
</dbReference>
<comment type="caution">
    <text evidence="6">The sequence shown here is derived from an EMBL/GenBank/DDBJ whole genome shotgun (WGS) entry which is preliminary data.</text>
</comment>
<keyword evidence="2" id="KW-1133">Transmembrane helix</keyword>
<keyword evidence="2" id="KW-0472">Membrane</keyword>
<keyword evidence="2" id="KW-0812">Transmembrane</keyword>
<feature type="region of interest" description="Disordered" evidence="1">
    <location>
        <begin position="443"/>
        <end position="463"/>
    </location>
</feature>
<feature type="transmembrane region" description="Helical" evidence="2">
    <location>
        <begin position="83"/>
        <end position="101"/>
    </location>
</feature>
<evidence type="ECO:0000313" key="7">
    <source>
        <dbReference type="Proteomes" id="UP000008383"/>
    </source>
</evidence>
<protein>
    <recommendedName>
        <fullName evidence="8">Integral membrane protein (Ytp1)</fullName>
    </recommendedName>
</protein>
<proteinExistence type="predicted"/>
<dbReference type="Proteomes" id="UP000008383">
    <property type="component" value="Unassembled WGS sequence"/>
</dbReference>
<dbReference type="Pfam" id="PF10348">
    <property type="entry name" value="DUF2427"/>
    <property type="match status" value="1"/>
</dbReference>
<dbReference type="InterPro" id="IPR018827">
    <property type="entry name" value="YTP1_C"/>
</dbReference>
<feature type="transmembrane region" description="Helical" evidence="2">
    <location>
        <begin position="351"/>
        <end position="369"/>
    </location>
</feature>
<feature type="signal peptide" evidence="3">
    <location>
        <begin position="1"/>
        <end position="17"/>
    </location>
</feature>
<sequence>MLGSIALGLALSPVVMAHGDHHKIPDGKVISGDPLVRYLPELETEVDVFEATVANDFVWLIGYYAMDSHSADDSRVRPHLSNWHGFGLVGTAVAILAYFLGHLHKGRQFAPNIHASFANSLMLMLVVQVVLGVYLKLHIERGFHGRIRRYVVVTHGVVGKIMPLVSWIQMVFGGITALGFCRADHLGQCLAHFIMGSAFIAYGIILTILLLVGQFWLRSTGRSQEFFDSAVITAWGFVNTFTEHRWGSEWSHSDMQHTTMGIIWWCAGLLGMWLSRKRNGRPKRNIFPAVVILLTGYAMSSHAQHLMLSTMVHSVFGYTLMAAGAARIIEISFVLKDRSTLSPDGSDPNSFQYLTPYLLFASGFIFMGATEEQMQLLHDAGVGHVSYLLILYSLACLLFLSPFGLDGASPNADIHSGMNGGATAAAQERNIRDAQEFELEGLIGAADKDRDDEEAPANGAVKL</sequence>
<dbReference type="Pfam" id="PF10355">
    <property type="entry name" value="Ytp1"/>
    <property type="match status" value="1"/>
</dbReference>
<feature type="transmembrane region" description="Helical" evidence="2">
    <location>
        <begin position="193"/>
        <end position="217"/>
    </location>
</feature>
<feature type="transmembrane region" description="Helical" evidence="2">
    <location>
        <begin position="113"/>
        <end position="135"/>
    </location>
</feature>
<accession>D4DCR0</accession>
<dbReference type="HOGENOM" id="CLU_034579_1_0_1"/>
<dbReference type="RefSeq" id="XP_003021050.1">
    <property type="nucleotide sequence ID" value="XM_003021004.1"/>
</dbReference>
<evidence type="ECO:0000313" key="6">
    <source>
        <dbReference type="EMBL" id="EFE40432.1"/>
    </source>
</evidence>
<feature type="transmembrane region" description="Helical" evidence="2">
    <location>
        <begin position="161"/>
        <end position="181"/>
    </location>
</feature>
<feature type="chain" id="PRO_5003055489" description="Integral membrane protein (Ytp1)" evidence="3">
    <location>
        <begin position="18"/>
        <end position="463"/>
    </location>
</feature>
<dbReference type="AlphaFoldDB" id="D4DCR0"/>
<dbReference type="InterPro" id="IPR018825">
    <property type="entry name" value="DUF2427"/>
</dbReference>
<keyword evidence="3" id="KW-0732">Signal</keyword>
<evidence type="ECO:0000256" key="1">
    <source>
        <dbReference type="SAM" id="MobiDB-lite"/>
    </source>
</evidence>
<gene>
    <name evidence="6" type="ORF">TRV_04915</name>
</gene>
<keyword evidence="7" id="KW-1185">Reference proteome</keyword>
<feature type="transmembrane region" description="Helical" evidence="2">
    <location>
        <begin position="286"/>
        <end position="303"/>
    </location>
</feature>
<reference evidence="7" key="1">
    <citation type="journal article" date="2011" name="Genome Biol.">
        <title>Comparative and functional genomics provide insights into the pathogenicity of dermatophytic fungi.</title>
        <authorList>
            <person name="Burmester A."/>
            <person name="Shelest E."/>
            <person name="Gloeckner G."/>
            <person name="Heddergott C."/>
            <person name="Schindler S."/>
            <person name="Staib P."/>
            <person name="Heidel A."/>
            <person name="Felder M."/>
            <person name="Petzold A."/>
            <person name="Szafranski K."/>
            <person name="Feuermann M."/>
            <person name="Pedruzzi I."/>
            <person name="Priebe S."/>
            <person name="Groth M."/>
            <person name="Winkler R."/>
            <person name="Li W."/>
            <person name="Kniemeyer O."/>
            <person name="Schroeckh V."/>
            <person name="Hertweck C."/>
            <person name="Hube B."/>
            <person name="White T.C."/>
            <person name="Platzer M."/>
            <person name="Guthke R."/>
            <person name="Heitman J."/>
            <person name="Woestemeyer J."/>
            <person name="Zipfel P.F."/>
            <person name="Monod M."/>
            <person name="Brakhage A.A."/>
        </authorList>
    </citation>
    <scope>NUCLEOTIDE SEQUENCE [LARGE SCALE GENOMIC DNA]</scope>
    <source>
        <strain evidence="7">HKI 0517</strain>
    </source>
</reference>
<feature type="domain" description="Protein YTP1-like C-terminal" evidence="5">
    <location>
        <begin position="166"/>
        <end position="400"/>
    </location>
</feature>
<feature type="transmembrane region" description="Helical" evidence="2">
    <location>
        <begin position="381"/>
        <end position="400"/>
    </location>
</feature>
<feature type="domain" description="DUF2427" evidence="4">
    <location>
        <begin position="88"/>
        <end position="138"/>
    </location>
</feature>
<evidence type="ECO:0000259" key="5">
    <source>
        <dbReference type="Pfam" id="PF10355"/>
    </source>
</evidence>
<name>D4DCR0_TRIVH</name>
<organism evidence="6 7">
    <name type="scientific">Trichophyton verrucosum (strain HKI 0517)</name>
    <dbReference type="NCBI Taxonomy" id="663202"/>
    <lineage>
        <taxon>Eukaryota</taxon>
        <taxon>Fungi</taxon>
        <taxon>Dikarya</taxon>
        <taxon>Ascomycota</taxon>
        <taxon>Pezizomycotina</taxon>
        <taxon>Eurotiomycetes</taxon>
        <taxon>Eurotiomycetidae</taxon>
        <taxon>Onygenales</taxon>
        <taxon>Arthrodermataceae</taxon>
        <taxon>Trichophyton</taxon>
    </lineage>
</organism>
<dbReference type="OrthoDB" id="4137487at2759"/>
<dbReference type="EMBL" id="ACYE01000248">
    <property type="protein sequence ID" value="EFE40432.1"/>
    <property type="molecule type" value="Genomic_DNA"/>
</dbReference>
<dbReference type="GeneID" id="9576697"/>